<dbReference type="AlphaFoldDB" id="G0MBH9"/>
<dbReference type="EMBL" id="GL379788">
    <property type="protein sequence ID" value="EGT40342.1"/>
    <property type="molecule type" value="Genomic_DNA"/>
</dbReference>
<evidence type="ECO:0000313" key="1">
    <source>
        <dbReference type="EMBL" id="EGT40342.1"/>
    </source>
</evidence>
<protein>
    <submittedName>
        <fullName evidence="1">Uncharacterized protein</fullName>
    </submittedName>
</protein>
<keyword evidence="2" id="KW-1185">Reference proteome</keyword>
<dbReference type="Proteomes" id="UP000008068">
    <property type="component" value="Unassembled WGS sequence"/>
</dbReference>
<reference evidence="2" key="1">
    <citation type="submission" date="2011-07" db="EMBL/GenBank/DDBJ databases">
        <authorList>
            <consortium name="Caenorhabditis brenneri Sequencing and Analysis Consortium"/>
            <person name="Wilson R.K."/>
        </authorList>
    </citation>
    <scope>NUCLEOTIDE SEQUENCE [LARGE SCALE GENOMIC DNA]</scope>
    <source>
        <strain evidence="2">PB2801</strain>
    </source>
</reference>
<sequence>MKEYEEVIEEAVIFLVERDILDQTETAELINCFLLADNF</sequence>
<organism evidence="2">
    <name type="scientific">Caenorhabditis brenneri</name>
    <name type="common">Nematode worm</name>
    <dbReference type="NCBI Taxonomy" id="135651"/>
    <lineage>
        <taxon>Eukaryota</taxon>
        <taxon>Metazoa</taxon>
        <taxon>Ecdysozoa</taxon>
        <taxon>Nematoda</taxon>
        <taxon>Chromadorea</taxon>
        <taxon>Rhabditida</taxon>
        <taxon>Rhabditina</taxon>
        <taxon>Rhabditomorpha</taxon>
        <taxon>Rhabditoidea</taxon>
        <taxon>Rhabditidae</taxon>
        <taxon>Peloderinae</taxon>
        <taxon>Caenorhabditis</taxon>
    </lineage>
</organism>
<dbReference type="InParanoid" id="G0MBH9"/>
<gene>
    <name evidence="1" type="ORF">CAEBREN_22022</name>
</gene>
<dbReference type="HOGENOM" id="CLU_3320480_0_0_1"/>
<name>G0MBH9_CAEBE</name>
<evidence type="ECO:0000313" key="2">
    <source>
        <dbReference type="Proteomes" id="UP000008068"/>
    </source>
</evidence>
<proteinExistence type="predicted"/>
<accession>G0MBH9</accession>